<evidence type="ECO:0000256" key="1">
    <source>
        <dbReference type="ARBA" id="ARBA00004138"/>
    </source>
</evidence>
<reference evidence="6" key="1">
    <citation type="submission" date="2020-05" db="EMBL/GenBank/DDBJ databases">
        <title>Phylogenomic resolution of chytrid fungi.</title>
        <authorList>
            <person name="Stajich J.E."/>
            <person name="Amses K."/>
            <person name="Simmons R."/>
            <person name="Seto K."/>
            <person name="Myers J."/>
            <person name="Bonds A."/>
            <person name="Quandt C.A."/>
            <person name="Barry K."/>
            <person name="Liu P."/>
            <person name="Grigoriev I."/>
            <person name="Longcore J.E."/>
            <person name="James T.Y."/>
        </authorList>
    </citation>
    <scope>NUCLEOTIDE SEQUENCE</scope>
    <source>
        <strain evidence="6">PLAUS21</strain>
    </source>
</reference>
<dbReference type="InterPro" id="IPR032675">
    <property type="entry name" value="LRR_dom_sf"/>
</dbReference>
<dbReference type="Proteomes" id="UP001210925">
    <property type="component" value="Unassembled WGS sequence"/>
</dbReference>
<evidence type="ECO:0000313" key="7">
    <source>
        <dbReference type="Proteomes" id="UP001210925"/>
    </source>
</evidence>
<comment type="caution">
    <text evidence="6">The sequence shown here is derived from an EMBL/GenBank/DDBJ whole genome shotgun (WGS) entry which is preliminary data.</text>
</comment>
<dbReference type="InterPro" id="IPR001611">
    <property type="entry name" value="Leu-rich_rpt"/>
</dbReference>
<evidence type="ECO:0000256" key="4">
    <source>
        <dbReference type="ARBA" id="ARBA00023069"/>
    </source>
</evidence>
<evidence type="ECO:0000256" key="3">
    <source>
        <dbReference type="ARBA" id="ARBA00022737"/>
    </source>
</evidence>
<protein>
    <submittedName>
        <fullName evidence="6">Uncharacterized protein</fullName>
    </submittedName>
</protein>
<evidence type="ECO:0000256" key="2">
    <source>
        <dbReference type="ARBA" id="ARBA00022614"/>
    </source>
</evidence>
<dbReference type="SUPFAM" id="SSF52058">
    <property type="entry name" value="L domain-like"/>
    <property type="match status" value="1"/>
</dbReference>
<keyword evidence="3" id="KW-0677">Repeat</keyword>
<dbReference type="Gene3D" id="3.80.10.10">
    <property type="entry name" value="Ribonuclease Inhibitor"/>
    <property type="match status" value="1"/>
</dbReference>
<accession>A0AAD5UFN2</accession>
<dbReference type="InterPro" id="IPR025875">
    <property type="entry name" value="Leu-rich_rpt_4"/>
</dbReference>
<dbReference type="PANTHER" id="PTHR45973:SF9">
    <property type="entry name" value="LEUCINE-RICH REPEAT-CONTAINING PROTEIN 46"/>
    <property type="match status" value="1"/>
</dbReference>
<keyword evidence="2" id="KW-0433">Leucine-rich repeat</keyword>
<evidence type="ECO:0000256" key="5">
    <source>
        <dbReference type="ARBA" id="ARBA00023273"/>
    </source>
</evidence>
<dbReference type="PROSITE" id="PS51450">
    <property type="entry name" value="LRR"/>
    <property type="match status" value="4"/>
</dbReference>
<dbReference type="InterPro" id="IPR050576">
    <property type="entry name" value="Cilia_flagella_integrity"/>
</dbReference>
<dbReference type="Pfam" id="PF12799">
    <property type="entry name" value="LRR_4"/>
    <property type="match status" value="1"/>
</dbReference>
<proteinExistence type="predicted"/>
<name>A0AAD5UFN2_9FUNG</name>
<gene>
    <name evidence="6" type="ORF">HK103_005170</name>
</gene>
<dbReference type="AlphaFoldDB" id="A0AAD5UFN2"/>
<keyword evidence="5" id="KW-0966">Cell projection</keyword>
<feature type="non-terminal residue" evidence="6">
    <location>
        <position position="226"/>
    </location>
</feature>
<dbReference type="EMBL" id="JADGKB010000046">
    <property type="protein sequence ID" value="KAJ3256796.1"/>
    <property type="molecule type" value="Genomic_DNA"/>
</dbReference>
<sequence>MKITKEIILSGSTNKKHVTTAELGGLKIEELNDFDQFPHLQHLYLYENNIKRMDGLQSLYNLKTLYLQSNQIQQISGLERLLNLTFLNLRLNNISKLENLPANLETLLLDKQRSPIEIVEINDSLKTLSLNQNEILNLQDLKGNLERLNNPIKDRRIRQRLVVLGLQVINDKPVSEKEREFAIGMSKYKRVEKIVLKTEFVRQNVIPHLPPYATQYRDLILQKMQG</sequence>
<organism evidence="6 7">
    <name type="scientific">Boothiomyces macroporosus</name>
    <dbReference type="NCBI Taxonomy" id="261099"/>
    <lineage>
        <taxon>Eukaryota</taxon>
        <taxon>Fungi</taxon>
        <taxon>Fungi incertae sedis</taxon>
        <taxon>Chytridiomycota</taxon>
        <taxon>Chytridiomycota incertae sedis</taxon>
        <taxon>Chytridiomycetes</taxon>
        <taxon>Rhizophydiales</taxon>
        <taxon>Terramycetaceae</taxon>
        <taxon>Boothiomyces</taxon>
    </lineage>
</organism>
<keyword evidence="7" id="KW-1185">Reference proteome</keyword>
<dbReference type="SMART" id="SM00365">
    <property type="entry name" value="LRR_SD22"/>
    <property type="match status" value="4"/>
</dbReference>
<evidence type="ECO:0000313" key="6">
    <source>
        <dbReference type="EMBL" id="KAJ3256796.1"/>
    </source>
</evidence>
<comment type="subcellular location">
    <subcellularLocation>
        <location evidence="1">Cell projection</location>
        <location evidence="1">Cilium</location>
    </subcellularLocation>
</comment>
<dbReference type="PANTHER" id="PTHR45973">
    <property type="entry name" value="PROTEIN PHOSPHATASE 1 REGULATORY SUBUNIT SDS22-RELATED"/>
    <property type="match status" value="1"/>
</dbReference>
<keyword evidence="4" id="KW-0969">Cilium</keyword>